<dbReference type="Gene3D" id="1.20.58.520">
    <property type="entry name" value="Amidohydrolase"/>
    <property type="match status" value="1"/>
</dbReference>
<dbReference type="InterPro" id="IPR051781">
    <property type="entry name" value="Metallo-dep_Hydrolase"/>
</dbReference>
<dbReference type="Gene3D" id="2.30.40.10">
    <property type="entry name" value="Urease, subunit C, domain 1"/>
    <property type="match status" value="1"/>
</dbReference>
<accession>A0A841HR54</accession>
<dbReference type="AlphaFoldDB" id="A0A841HR54"/>
<reference evidence="3 4" key="1">
    <citation type="submission" date="2020-08" db="EMBL/GenBank/DDBJ databases">
        <title>Genomic Encyclopedia of Type Strains, Phase IV (KMG-IV): sequencing the most valuable type-strain genomes for metagenomic binning, comparative biology and taxonomic classification.</title>
        <authorList>
            <person name="Goeker M."/>
        </authorList>
    </citation>
    <scope>NUCLEOTIDE SEQUENCE [LARGE SCALE GENOMIC DNA]</scope>
    <source>
        <strain evidence="3 4">DSM 26723</strain>
    </source>
</reference>
<dbReference type="Proteomes" id="UP000588068">
    <property type="component" value="Unassembled WGS sequence"/>
</dbReference>
<dbReference type="PANTHER" id="PTHR43135:SF3">
    <property type="entry name" value="ALPHA-D-RIBOSE 1-METHYLPHOSPHONATE 5-TRIPHOSPHATE DIPHOSPHATASE"/>
    <property type="match status" value="1"/>
</dbReference>
<sequence>MLRKITSALAVAILCQQAPAADVLIENVTIVSPERSQPLRSQWVLIRDERIAQISSKPIDAKGAQRVPGAGKFLTPGLTDSHVHVSDAVGLPQGAHLSELKPLTDAFYRQQPRSYLYFGVTQVLDLANVPEAIAAFEAQPQHPDLLRCGATMPLDGYPSVFVDKPLRYTAMPDYIYEPANAAKHPLPEGADAAAHTPEAIVDRIAASGAACVKIFIENGFGDSSDWPVLSKESLQRLRAAATKRGLPILAHANALDMQRIALDAKVDVLAHGLWNWGPASGKPGVPPEIAAHMNRIHKSGTGYQPTLRVLAGTADLFRADTLEDPTYKKVVPAPLLEWYRTDAGQWFKKVMKQNYGDLPDAKIASMELQIGEQGMRAARYLHDLGHPLLLGSDTPSAPTYGNQPGYDTYREMRLMATAGIPLLDVFRAGTINSARQFRWEKTYSTVATGRVANLLLLDANPLDSIRAWSQIDKVVLRGKVIEREALAADR</sequence>
<dbReference type="EMBL" id="JACHHZ010000005">
    <property type="protein sequence ID" value="MBB6095243.1"/>
    <property type="molecule type" value="Genomic_DNA"/>
</dbReference>
<feature type="chain" id="PRO_5033055182" evidence="1">
    <location>
        <begin position="21"/>
        <end position="490"/>
    </location>
</feature>
<dbReference type="Pfam" id="PF01979">
    <property type="entry name" value="Amidohydro_1"/>
    <property type="match status" value="1"/>
</dbReference>
<dbReference type="SUPFAM" id="SSF51338">
    <property type="entry name" value="Composite domain of metallo-dependent hydrolases"/>
    <property type="match status" value="1"/>
</dbReference>
<feature type="signal peptide" evidence="1">
    <location>
        <begin position="1"/>
        <end position="20"/>
    </location>
</feature>
<dbReference type="InterPro" id="IPR011059">
    <property type="entry name" value="Metal-dep_hydrolase_composite"/>
</dbReference>
<keyword evidence="3" id="KW-0378">Hydrolase</keyword>
<protein>
    <submittedName>
        <fullName evidence="3">Imidazolonepropionase-like amidohydrolase</fullName>
    </submittedName>
</protein>
<dbReference type="SUPFAM" id="SSF51556">
    <property type="entry name" value="Metallo-dependent hydrolases"/>
    <property type="match status" value="1"/>
</dbReference>
<dbReference type="PANTHER" id="PTHR43135">
    <property type="entry name" value="ALPHA-D-RIBOSE 1-METHYLPHOSPHONATE 5-TRIPHOSPHATE DIPHOSPHATASE"/>
    <property type="match status" value="1"/>
</dbReference>
<gene>
    <name evidence="3" type="ORF">HNQ60_004133</name>
</gene>
<feature type="domain" description="Amidohydrolase-related" evidence="2">
    <location>
        <begin position="364"/>
        <end position="480"/>
    </location>
</feature>
<evidence type="ECO:0000313" key="3">
    <source>
        <dbReference type="EMBL" id="MBB6095243.1"/>
    </source>
</evidence>
<comment type="caution">
    <text evidence="3">The sequence shown here is derived from an EMBL/GenBank/DDBJ whole genome shotgun (WGS) entry which is preliminary data.</text>
</comment>
<evidence type="ECO:0000259" key="2">
    <source>
        <dbReference type="Pfam" id="PF01979"/>
    </source>
</evidence>
<dbReference type="Gene3D" id="3.30.110.90">
    <property type="entry name" value="Amidohydrolase"/>
    <property type="match status" value="1"/>
</dbReference>
<dbReference type="InterPro" id="IPR032466">
    <property type="entry name" value="Metal_Hydrolase"/>
</dbReference>
<dbReference type="RefSeq" id="WP_184334639.1">
    <property type="nucleotide sequence ID" value="NZ_JACHHZ010000005.1"/>
</dbReference>
<keyword evidence="4" id="KW-1185">Reference proteome</keyword>
<dbReference type="InterPro" id="IPR006680">
    <property type="entry name" value="Amidohydro-rel"/>
</dbReference>
<evidence type="ECO:0000313" key="4">
    <source>
        <dbReference type="Proteomes" id="UP000588068"/>
    </source>
</evidence>
<name>A0A841HR54_9GAMM</name>
<dbReference type="Gene3D" id="3.40.50.10910">
    <property type="entry name" value="Amidohydrolase"/>
    <property type="match status" value="1"/>
</dbReference>
<evidence type="ECO:0000256" key="1">
    <source>
        <dbReference type="SAM" id="SignalP"/>
    </source>
</evidence>
<proteinExistence type="predicted"/>
<keyword evidence="1" id="KW-0732">Signal</keyword>
<dbReference type="GO" id="GO:0016810">
    <property type="term" value="F:hydrolase activity, acting on carbon-nitrogen (but not peptide) bonds"/>
    <property type="evidence" value="ECO:0007669"/>
    <property type="project" value="InterPro"/>
</dbReference>
<organism evidence="3 4">
    <name type="scientific">Povalibacter uvarum</name>
    <dbReference type="NCBI Taxonomy" id="732238"/>
    <lineage>
        <taxon>Bacteria</taxon>
        <taxon>Pseudomonadati</taxon>
        <taxon>Pseudomonadota</taxon>
        <taxon>Gammaproteobacteria</taxon>
        <taxon>Steroidobacterales</taxon>
        <taxon>Steroidobacteraceae</taxon>
        <taxon>Povalibacter</taxon>
    </lineage>
</organism>